<name>A0A2D6YHL1_9DELT</name>
<dbReference type="EMBL" id="NZEX01000043">
    <property type="protein sequence ID" value="MAH62644.1"/>
    <property type="molecule type" value="Genomic_DNA"/>
</dbReference>
<protein>
    <submittedName>
        <fullName evidence="2">Uncharacterized protein</fullName>
    </submittedName>
</protein>
<organism evidence="2 3">
    <name type="scientific">SAR324 cluster bacterium</name>
    <dbReference type="NCBI Taxonomy" id="2024889"/>
    <lineage>
        <taxon>Bacteria</taxon>
        <taxon>Deltaproteobacteria</taxon>
        <taxon>SAR324 cluster</taxon>
    </lineage>
</organism>
<comment type="caution">
    <text evidence="2">The sequence shown here is derived from an EMBL/GenBank/DDBJ whole genome shotgun (WGS) entry which is preliminary data.</text>
</comment>
<accession>A0A2D6YHL1</accession>
<reference evidence="3" key="1">
    <citation type="submission" date="2017-09" db="EMBL/GenBank/DDBJ databases">
        <title>The Reconstruction of 2,631 Draft Metagenome-Assembled Genomes from the Global Oceans.</title>
        <authorList>
            <person name="Tully B.J."/>
            <person name="Graham E.D."/>
            <person name="Heidelberg J.F."/>
        </authorList>
    </citation>
    <scope>NUCLEOTIDE SEQUENCE [LARGE SCALE GENOMIC DNA]</scope>
</reference>
<evidence type="ECO:0000313" key="2">
    <source>
        <dbReference type="EMBL" id="MAH62644.1"/>
    </source>
</evidence>
<gene>
    <name evidence="2" type="ORF">CMN54_04185</name>
</gene>
<proteinExistence type="predicted"/>
<evidence type="ECO:0000313" key="3">
    <source>
        <dbReference type="Proteomes" id="UP000226525"/>
    </source>
</evidence>
<dbReference type="Proteomes" id="UP000226525">
    <property type="component" value="Unassembled WGS sequence"/>
</dbReference>
<evidence type="ECO:0000256" key="1">
    <source>
        <dbReference type="SAM" id="MobiDB-lite"/>
    </source>
</evidence>
<feature type="compositionally biased region" description="Pro residues" evidence="1">
    <location>
        <begin position="154"/>
        <end position="174"/>
    </location>
</feature>
<dbReference type="AlphaFoldDB" id="A0A2D6YHL1"/>
<feature type="region of interest" description="Disordered" evidence="1">
    <location>
        <begin position="145"/>
        <end position="183"/>
    </location>
</feature>
<sequence>MKALDQLENRLLEHWQRKESRKTWQEWFKWLEQIQCPLRVDRPEQVSPVAQINYQTFLHFCETALARLPDWESKLTTPNWVEAHNLCLLLTDWTSSNVTTTKSTTGQPEQHKFLTEDDLAGTHQALLRLAEEVDKVKGRLEQIEQQSIQQPMRVPMPSPPLPGGSPLKQPPPQVSPSLPSTPMMSQTLENELRFRAPPELKPKTYVPESFDEDTAFPARPLDEAYLSFNEWCDHLYSIGLNIQELSSENLRVESSRPISFLQFSHRLERRVTSSDRLHDLLETFRLHYRAGFSLEPPTTKMPGLIPELPEIEEDKAFELTKDINSTSTGFQLPPEDLYQDYNSWLEWLIDQNFDPRIHSSQDLQVESSHRISFPQFRRRLERKLDNPETFRNLLGLSEL</sequence>